<keyword evidence="3" id="KW-1185">Reference proteome</keyword>
<gene>
    <name evidence="2" type="ORF">IFM89_036493</name>
</gene>
<feature type="transmembrane region" description="Helical" evidence="1">
    <location>
        <begin position="552"/>
        <end position="571"/>
    </location>
</feature>
<feature type="transmembrane region" description="Helical" evidence="1">
    <location>
        <begin position="429"/>
        <end position="448"/>
    </location>
</feature>
<dbReference type="PANTHER" id="PTHR31963">
    <property type="entry name" value="RAS GUANINE NUCLEOTIDE EXCHANGE FACTOR K"/>
    <property type="match status" value="1"/>
</dbReference>
<feature type="transmembrane region" description="Helical" evidence="1">
    <location>
        <begin position="45"/>
        <end position="67"/>
    </location>
</feature>
<evidence type="ECO:0008006" key="4">
    <source>
        <dbReference type="Google" id="ProtNLM"/>
    </source>
</evidence>
<dbReference type="Pfam" id="PF12056">
    <property type="entry name" value="DUF3537"/>
    <property type="match status" value="2"/>
</dbReference>
<comment type="caution">
    <text evidence="2">The sequence shown here is derived from an EMBL/GenBank/DDBJ whole genome shotgun (WGS) entry which is preliminary data.</text>
</comment>
<feature type="transmembrane region" description="Helical" evidence="1">
    <location>
        <begin position="392"/>
        <end position="409"/>
    </location>
</feature>
<feature type="transmembrane region" description="Helical" evidence="1">
    <location>
        <begin position="326"/>
        <end position="350"/>
    </location>
</feature>
<evidence type="ECO:0000313" key="3">
    <source>
        <dbReference type="Proteomes" id="UP000631114"/>
    </source>
</evidence>
<dbReference type="PANTHER" id="PTHR31963:SF2">
    <property type="entry name" value="ZINC FINGER CONSTANS-LIKE PROTEIN (DUF3537)"/>
    <property type="match status" value="1"/>
</dbReference>
<proteinExistence type="predicted"/>
<feature type="transmembrane region" description="Helical" evidence="1">
    <location>
        <begin position="528"/>
        <end position="546"/>
    </location>
</feature>
<reference evidence="2 3" key="1">
    <citation type="submission" date="2020-10" db="EMBL/GenBank/DDBJ databases">
        <title>The Coptis chinensis genome and diversification of protoberbering-type alkaloids.</title>
        <authorList>
            <person name="Wang B."/>
            <person name="Shu S."/>
            <person name="Song C."/>
            <person name="Liu Y."/>
        </authorList>
    </citation>
    <scope>NUCLEOTIDE SEQUENCE [LARGE SCALE GENOMIC DNA]</scope>
    <source>
        <strain evidence="2">HL-2020</strain>
        <tissue evidence="2">Leaf</tissue>
    </source>
</reference>
<dbReference type="AlphaFoldDB" id="A0A835I772"/>
<name>A0A835I772_9MAGN</name>
<keyword evidence="1" id="KW-0812">Transmembrane</keyword>
<organism evidence="2 3">
    <name type="scientific">Coptis chinensis</name>
    <dbReference type="NCBI Taxonomy" id="261450"/>
    <lineage>
        <taxon>Eukaryota</taxon>
        <taxon>Viridiplantae</taxon>
        <taxon>Streptophyta</taxon>
        <taxon>Embryophyta</taxon>
        <taxon>Tracheophyta</taxon>
        <taxon>Spermatophyta</taxon>
        <taxon>Magnoliopsida</taxon>
        <taxon>Ranunculales</taxon>
        <taxon>Ranunculaceae</taxon>
        <taxon>Coptidoideae</taxon>
        <taxon>Coptis</taxon>
    </lineage>
</organism>
<feature type="transmembrane region" description="Helical" evidence="1">
    <location>
        <begin position="292"/>
        <end position="314"/>
    </location>
</feature>
<keyword evidence="1" id="KW-1133">Transmembrane helix</keyword>
<sequence>MADLEQPLQTQKHVEEVAISDAHLKQTLKRLETFLYIMGFHQTSILSISLSWFAFIVVGILLPVVVIEFTTCSVCVKYRISSFELEILVSQACLAAVSLLCISHNLRKHGLRKFLFVDREHGHITKFNNKYVEKIQVSGSAKELLPRSSMDIGGVWFGKALRRVWVARLEEWRESLMQNTFDRLEEATSRLREAMVELLQPKAPIVGGASIAQHKTPIVVDDNKEKEGIYEAVVSCLDHDNKRNQQVHHLPLQQRRPADQIYEGLVPPIQQAQSGDYIDLFLNNFEKGFFHLLLWLALPCFILRTGLEVVRIIYSQDSWWKSLVIMLALVVSWTYLTTISLSACVLFNLVCNLQIIHFEDYGMLLEGNSDVMAHVKEHMRLRHQLSKISHRFRAYLLLEFLVVTASQIMTLFQTTGYRGFINIINGGNFAVISIAQVVGVVICLYAAAKFSHRAQGIASVASRWHALVTCSSTDTSQSRVSNSAENMETSIPVGSLTPNFSESDMESMENVMFSTNTQMSSYHKRQSLVMYLQSNLGGVTVFGWTIDRILVNTIFFVEMSLALFVLGKTIVFTTE</sequence>
<evidence type="ECO:0000313" key="2">
    <source>
        <dbReference type="EMBL" id="KAF9611849.1"/>
    </source>
</evidence>
<dbReference type="EMBL" id="JADFTS010000004">
    <property type="protein sequence ID" value="KAF9611849.1"/>
    <property type="molecule type" value="Genomic_DNA"/>
</dbReference>
<keyword evidence="1" id="KW-0472">Membrane</keyword>
<accession>A0A835I772</accession>
<dbReference type="Proteomes" id="UP000631114">
    <property type="component" value="Unassembled WGS sequence"/>
</dbReference>
<dbReference type="InterPro" id="IPR021924">
    <property type="entry name" value="DUF3537"/>
</dbReference>
<feature type="transmembrane region" description="Helical" evidence="1">
    <location>
        <begin position="87"/>
        <end position="106"/>
    </location>
</feature>
<evidence type="ECO:0000256" key="1">
    <source>
        <dbReference type="SAM" id="Phobius"/>
    </source>
</evidence>
<protein>
    <recommendedName>
        <fullName evidence="4">Odorant receptor</fullName>
    </recommendedName>
</protein>
<dbReference type="OrthoDB" id="1897957at2759"/>